<reference evidence="2" key="1">
    <citation type="journal article" date="2019" name="Plant Biotechnol. J.">
        <title>Genome sequencing of the Australian wild diploid species Gossypium australe highlights disease resistance and delayed gland morphogenesis.</title>
        <authorList>
            <person name="Cai Y."/>
            <person name="Cai X."/>
            <person name="Wang Q."/>
            <person name="Wang P."/>
            <person name="Zhang Y."/>
            <person name="Cai C."/>
            <person name="Xu Y."/>
            <person name="Wang K."/>
            <person name="Zhou Z."/>
            <person name="Wang C."/>
            <person name="Geng S."/>
            <person name="Li B."/>
            <person name="Dong Q."/>
            <person name="Hou Y."/>
            <person name="Wang H."/>
            <person name="Ai P."/>
            <person name="Liu Z."/>
            <person name="Yi F."/>
            <person name="Sun M."/>
            <person name="An G."/>
            <person name="Cheng J."/>
            <person name="Zhang Y."/>
            <person name="Shi Q."/>
            <person name="Xie Y."/>
            <person name="Shi X."/>
            <person name="Chang Y."/>
            <person name="Huang F."/>
            <person name="Chen Y."/>
            <person name="Hong S."/>
            <person name="Mi L."/>
            <person name="Sun Q."/>
            <person name="Zhang L."/>
            <person name="Zhou B."/>
            <person name="Peng R."/>
            <person name="Zhang X."/>
            <person name="Liu F."/>
        </authorList>
    </citation>
    <scope>NUCLEOTIDE SEQUENCE [LARGE SCALE GENOMIC DNA]</scope>
    <source>
        <strain evidence="2">cv. PA1801</strain>
    </source>
</reference>
<evidence type="ECO:0000313" key="2">
    <source>
        <dbReference type="Proteomes" id="UP000325315"/>
    </source>
</evidence>
<name>A0A5B6VWQ9_9ROSI</name>
<keyword evidence="2" id="KW-1185">Reference proteome</keyword>
<dbReference type="AlphaFoldDB" id="A0A5B6VWQ9"/>
<organism evidence="1 2">
    <name type="scientific">Gossypium australe</name>
    <dbReference type="NCBI Taxonomy" id="47621"/>
    <lineage>
        <taxon>Eukaryota</taxon>
        <taxon>Viridiplantae</taxon>
        <taxon>Streptophyta</taxon>
        <taxon>Embryophyta</taxon>
        <taxon>Tracheophyta</taxon>
        <taxon>Spermatophyta</taxon>
        <taxon>Magnoliopsida</taxon>
        <taxon>eudicotyledons</taxon>
        <taxon>Gunneridae</taxon>
        <taxon>Pentapetalae</taxon>
        <taxon>rosids</taxon>
        <taxon>malvids</taxon>
        <taxon>Malvales</taxon>
        <taxon>Malvaceae</taxon>
        <taxon>Malvoideae</taxon>
        <taxon>Gossypium</taxon>
    </lineage>
</organism>
<dbReference type="EMBL" id="SMMG02000005">
    <property type="protein sequence ID" value="KAA3473424.1"/>
    <property type="molecule type" value="Genomic_DNA"/>
</dbReference>
<protein>
    <submittedName>
        <fullName evidence="1">Uncharacterized protein</fullName>
    </submittedName>
</protein>
<gene>
    <name evidence="1" type="ORF">EPI10_023800</name>
</gene>
<accession>A0A5B6VWQ9</accession>
<evidence type="ECO:0000313" key="1">
    <source>
        <dbReference type="EMBL" id="KAA3473424.1"/>
    </source>
</evidence>
<dbReference type="Proteomes" id="UP000325315">
    <property type="component" value="Unassembled WGS sequence"/>
</dbReference>
<comment type="caution">
    <text evidence="1">The sequence shown here is derived from an EMBL/GenBank/DDBJ whole genome shotgun (WGS) entry which is preliminary data.</text>
</comment>
<proteinExistence type="predicted"/>
<sequence>MLGGARVVNSQTETNWRTGGVEEKSSCEFPCKTGGATYWQEGFYPVVLVFSRIIRSGLQLPCFRLLSSTRMFTQTGLFALLSSQKPA</sequence>